<evidence type="ECO:0000256" key="1">
    <source>
        <dbReference type="ARBA" id="ARBA00004651"/>
    </source>
</evidence>
<dbReference type="AlphaFoldDB" id="A0A932CQA9"/>
<evidence type="ECO:0000256" key="8">
    <source>
        <dbReference type="ARBA" id="ARBA00022960"/>
    </source>
</evidence>
<evidence type="ECO:0000256" key="21">
    <source>
        <dbReference type="SAM" id="Phobius"/>
    </source>
</evidence>
<dbReference type="GO" id="GO:0005886">
    <property type="term" value="C:plasma membrane"/>
    <property type="evidence" value="ECO:0007669"/>
    <property type="project" value="UniProtKB-SubCell"/>
</dbReference>
<evidence type="ECO:0000256" key="4">
    <source>
        <dbReference type="ARBA" id="ARBA00022618"/>
    </source>
</evidence>
<comment type="pathway">
    <text evidence="2">Cell wall biogenesis; peptidoglycan biosynthesis.</text>
</comment>
<sequence>MPRLLRCAYPIPERVRQGSQTSGASSGLTAWVDPWILLPALGLVLLGTLLVWSASAAIGLERYQDLHYFVKRHLLHLSLGLAAMAATACLPYTQWRPLAYPLLLGSLLLLVLVLVAPWGKEVGGARRWLSFRRVSFQPAELSKLALCLYLAHSLPRKGERLQEFVLGLLPYLLILGSLCLLLLLQPDLGSALLLMSMAFLLLFIAGVRPVYLFFSLLSIAPLLWAAIHQVDYRWRRILAFLDPWRDPTDSGFQIIQSLLALERGGLWGVGWGQGIQKLFYLPEPHTDFLLAIAGEEVGLVGLLFILGLFGTLVGRGFWIALRSPDPYGQLLALGITLSIAIQGSIHLGVVVGLLPTKGMPFPFMSSGGSALLVTLIGTGILLSLSRAINPMERGTPALREFKREKRRSEISYTP</sequence>
<accession>A0A932CQA9</accession>
<dbReference type="GO" id="GO:0051301">
    <property type="term" value="P:cell division"/>
    <property type="evidence" value="ECO:0007669"/>
    <property type="project" value="UniProtKB-KW"/>
</dbReference>
<organism evidence="22 23">
    <name type="scientific">Tectimicrobiota bacterium</name>
    <dbReference type="NCBI Taxonomy" id="2528274"/>
    <lineage>
        <taxon>Bacteria</taxon>
        <taxon>Pseudomonadati</taxon>
        <taxon>Nitrospinota/Tectimicrobiota group</taxon>
        <taxon>Candidatus Tectimicrobiota</taxon>
    </lineage>
</organism>
<feature type="transmembrane region" description="Helical" evidence="21">
    <location>
        <begin position="210"/>
        <end position="227"/>
    </location>
</feature>
<keyword evidence="13" id="KW-0961">Cell wall biogenesis/degradation</keyword>
<keyword evidence="7 21" id="KW-0812">Transmembrane</keyword>
<evidence type="ECO:0000256" key="3">
    <source>
        <dbReference type="ARBA" id="ARBA00022475"/>
    </source>
</evidence>
<keyword evidence="6" id="KW-0808">Transferase</keyword>
<feature type="transmembrane region" description="Helical" evidence="21">
    <location>
        <begin position="361"/>
        <end position="384"/>
    </location>
</feature>
<keyword evidence="4" id="KW-0132">Cell division</keyword>
<evidence type="ECO:0000256" key="16">
    <source>
        <dbReference type="ARBA" id="ARBA00038053"/>
    </source>
</evidence>
<evidence type="ECO:0000256" key="14">
    <source>
        <dbReference type="ARBA" id="ARBA00032370"/>
    </source>
</evidence>
<comment type="caution">
    <text evidence="22">The sequence shown here is derived from an EMBL/GenBank/DDBJ whole genome shotgun (WGS) entry which is preliminary data.</text>
</comment>
<evidence type="ECO:0000256" key="7">
    <source>
        <dbReference type="ARBA" id="ARBA00022692"/>
    </source>
</evidence>
<keyword evidence="12" id="KW-0131">Cell cycle</keyword>
<evidence type="ECO:0000256" key="9">
    <source>
        <dbReference type="ARBA" id="ARBA00022984"/>
    </source>
</evidence>
<evidence type="ECO:0000256" key="5">
    <source>
        <dbReference type="ARBA" id="ARBA00022676"/>
    </source>
</evidence>
<dbReference type="EC" id="2.4.99.28" evidence="19"/>
<feature type="transmembrane region" description="Helical" evidence="21">
    <location>
        <begin position="297"/>
        <end position="318"/>
    </location>
</feature>
<dbReference type="GO" id="GO:0015648">
    <property type="term" value="F:lipid-linked peptidoglycan transporter activity"/>
    <property type="evidence" value="ECO:0007669"/>
    <property type="project" value="TreeGrafter"/>
</dbReference>
<dbReference type="GO" id="GO:0009252">
    <property type="term" value="P:peptidoglycan biosynthetic process"/>
    <property type="evidence" value="ECO:0007669"/>
    <property type="project" value="UniProtKB-KW"/>
</dbReference>
<dbReference type="InterPro" id="IPR013437">
    <property type="entry name" value="FtsW"/>
</dbReference>
<reference evidence="22" key="1">
    <citation type="submission" date="2020-07" db="EMBL/GenBank/DDBJ databases">
        <title>Huge and variable diversity of episymbiotic CPR bacteria and DPANN archaea in groundwater ecosystems.</title>
        <authorList>
            <person name="He C.Y."/>
            <person name="Keren R."/>
            <person name="Whittaker M."/>
            <person name="Farag I.F."/>
            <person name="Doudna J."/>
            <person name="Cate J.H.D."/>
            <person name="Banfield J.F."/>
        </authorList>
    </citation>
    <scope>NUCLEOTIDE SEQUENCE</scope>
    <source>
        <strain evidence="22">NC_groundwater_672_Ag_B-0.1um_62_36</strain>
    </source>
</reference>
<keyword evidence="5" id="KW-0328">Glycosyltransferase</keyword>
<evidence type="ECO:0000256" key="20">
    <source>
        <dbReference type="ARBA" id="ARBA00049902"/>
    </source>
</evidence>
<keyword evidence="3" id="KW-1003">Cell membrane</keyword>
<dbReference type="GO" id="GO:0071555">
    <property type="term" value="P:cell wall organization"/>
    <property type="evidence" value="ECO:0007669"/>
    <property type="project" value="UniProtKB-KW"/>
</dbReference>
<evidence type="ECO:0000256" key="11">
    <source>
        <dbReference type="ARBA" id="ARBA00023136"/>
    </source>
</evidence>
<dbReference type="PANTHER" id="PTHR30474">
    <property type="entry name" value="CELL CYCLE PROTEIN"/>
    <property type="match status" value="1"/>
</dbReference>
<evidence type="ECO:0000256" key="6">
    <source>
        <dbReference type="ARBA" id="ARBA00022679"/>
    </source>
</evidence>
<keyword evidence="8" id="KW-0133">Cell shape</keyword>
<keyword evidence="9" id="KW-0573">Peptidoglycan synthesis</keyword>
<comment type="similarity">
    <text evidence="16">Belongs to the SEDS family. FtsW subfamily.</text>
</comment>
<dbReference type="Proteomes" id="UP000769766">
    <property type="component" value="Unassembled WGS sequence"/>
</dbReference>
<evidence type="ECO:0000256" key="15">
    <source>
        <dbReference type="ARBA" id="ARBA00033270"/>
    </source>
</evidence>
<dbReference type="GO" id="GO:0008360">
    <property type="term" value="P:regulation of cell shape"/>
    <property type="evidence" value="ECO:0007669"/>
    <property type="project" value="UniProtKB-KW"/>
</dbReference>
<feature type="transmembrane region" description="Helical" evidence="21">
    <location>
        <begin position="35"/>
        <end position="54"/>
    </location>
</feature>
<keyword evidence="10 21" id="KW-1133">Transmembrane helix</keyword>
<evidence type="ECO:0000256" key="2">
    <source>
        <dbReference type="ARBA" id="ARBA00004752"/>
    </source>
</evidence>
<feature type="transmembrane region" description="Helical" evidence="21">
    <location>
        <begin position="330"/>
        <end position="355"/>
    </location>
</feature>
<dbReference type="InterPro" id="IPR001182">
    <property type="entry name" value="FtsW/RodA"/>
</dbReference>
<evidence type="ECO:0000313" key="23">
    <source>
        <dbReference type="Proteomes" id="UP000769766"/>
    </source>
</evidence>
<evidence type="ECO:0000256" key="17">
    <source>
        <dbReference type="ARBA" id="ARBA00041185"/>
    </source>
</evidence>
<dbReference type="PANTHER" id="PTHR30474:SF2">
    <property type="entry name" value="PEPTIDOGLYCAN GLYCOSYLTRANSFERASE FTSW-RELATED"/>
    <property type="match status" value="1"/>
</dbReference>
<feature type="transmembrane region" description="Helical" evidence="21">
    <location>
        <begin position="164"/>
        <end position="183"/>
    </location>
</feature>
<evidence type="ECO:0000256" key="18">
    <source>
        <dbReference type="ARBA" id="ARBA00041418"/>
    </source>
</evidence>
<feature type="transmembrane region" description="Helical" evidence="21">
    <location>
        <begin position="189"/>
        <end position="205"/>
    </location>
</feature>
<feature type="transmembrane region" description="Helical" evidence="21">
    <location>
        <begin position="74"/>
        <end position="93"/>
    </location>
</feature>
<dbReference type="GO" id="GO:0008955">
    <property type="term" value="F:peptidoglycan glycosyltransferase activity"/>
    <property type="evidence" value="ECO:0007669"/>
    <property type="project" value="UniProtKB-EC"/>
</dbReference>
<dbReference type="GO" id="GO:0032153">
    <property type="term" value="C:cell division site"/>
    <property type="evidence" value="ECO:0007669"/>
    <property type="project" value="TreeGrafter"/>
</dbReference>
<evidence type="ECO:0000256" key="10">
    <source>
        <dbReference type="ARBA" id="ARBA00022989"/>
    </source>
</evidence>
<comment type="subcellular location">
    <subcellularLocation>
        <location evidence="1">Cell membrane</location>
        <topology evidence="1">Multi-pass membrane protein</topology>
    </subcellularLocation>
</comment>
<gene>
    <name evidence="22" type="primary">ftsW</name>
    <name evidence="22" type="ORF">HYY20_11450</name>
</gene>
<protein>
    <recommendedName>
        <fullName evidence="17">Probable peptidoglycan glycosyltransferase FtsW</fullName>
        <ecNumber evidence="19">2.4.99.28</ecNumber>
    </recommendedName>
    <alternativeName>
        <fullName evidence="18">Cell division protein FtsW</fullName>
    </alternativeName>
    <alternativeName>
        <fullName evidence="15">Cell wall polymerase</fullName>
    </alternativeName>
    <alternativeName>
        <fullName evidence="14">Peptidoglycan polymerase</fullName>
    </alternativeName>
</protein>
<evidence type="ECO:0000313" key="22">
    <source>
        <dbReference type="EMBL" id="MBI2877488.1"/>
    </source>
</evidence>
<feature type="transmembrane region" description="Helical" evidence="21">
    <location>
        <begin position="99"/>
        <end position="119"/>
    </location>
</feature>
<dbReference type="NCBIfam" id="TIGR02614">
    <property type="entry name" value="ftsW"/>
    <property type="match status" value="1"/>
</dbReference>
<evidence type="ECO:0000256" key="19">
    <source>
        <dbReference type="ARBA" id="ARBA00044770"/>
    </source>
</evidence>
<name>A0A932CQA9_UNCTE</name>
<dbReference type="EMBL" id="JACPRF010000350">
    <property type="protein sequence ID" value="MBI2877488.1"/>
    <property type="molecule type" value="Genomic_DNA"/>
</dbReference>
<evidence type="ECO:0000256" key="12">
    <source>
        <dbReference type="ARBA" id="ARBA00023306"/>
    </source>
</evidence>
<evidence type="ECO:0000256" key="13">
    <source>
        <dbReference type="ARBA" id="ARBA00023316"/>
    </source>
</evidence>
<dbReference type="Pfam" id="PF01098">
    <property type="entry name" value="FTSW_RODA_SPOVE"/>
    <property type="match status" value="1"/>
</dbReference>
<proteinExistence type="inferred from homology"/>
<keyword evidence="11 21" id="KW-0472">Membrane</keyword>
<comment type="catalytic activity">
    <reaction evidence="20">
        <text>[GlcNAc-(1-&gt;4)-Mur2Ac(oyl-L-Ala-gamma-D-Glu-L-Lys-D-Ala-D-Ala)](n)-di-trans,octa-cis-undecaprenyl diphosphate + beta-D-GlcNAc-(1-&gt;4)-Mur2Ac(oyl-L-Ala-gamma-D-Glu-L-Lys-D-Ala-D-Ala)-di-trans,octa-cis-undecaprenyl diphosphate = [GlcNAc-(1-&gt;4)-Mur2Ac(oyl-L-Ala-gamma-D-Glu-L-Lys-D-Ala-D-Ala)](n+1)-di-trans,octa-cis-undecaprenyl diphosphate + di-trans,octa-cis-undecaprenyl diphosphate + H(+)</text>
        <dbReference type="Rhea" id="RHEA:23708"/>
        <dbReference type="Rhea" id="RHEA-COMP:9602"/>
        <dbReference type="Rhea" id="RHEA-COMP:9603"/>
        <dbReference type="ChEBI" id="CHEBI:15378"/>
        <dbReference type="ChEBI" id="CHEBI:58405"/>
        <dbReference type="ChEBI" id="CHEBI:60033"/>
        <dbReference type="ChEBI" id="CHEBI:78435"/>
        <dbReference type="EC" id="2.4.99.28"/>
    </reaction>
</comment>